<proteinExistence type="predicted"/>
<protein>
    <submittedName>
        <fullName evidence="1">Uncharacterized protein</fullName>
    </submittedName>
</protein>
<accession>B2IJL9</accession>
<name>B2IJL9_BEII9</name>
<dbReference type="OrthoDB" id="9870776at2"/>
<dbReference type="EMBL" id="CP001016">
    <property type="protein sequence ID" value="ACB94891.1"/>
    <property type="molecule type" value="Genomic_DNA"/>
</dbReference>
<evidence type="ECO:0000313" key="2">
    <source>
        <dbReference type="Proteomes" id="UP000001695"/>
    </source>
</evidence>
<reference evidence="1 2" key="2">
    <citation type="journal article" date="2010" name="J. Bacteriol.">
        <title>Complete genome sequence of Beijerinckia indica subsp. indica.</title>
        <authorList>
            <person name="Tamas I."/>
            <person name="Dedysh S.N."/>
            <person name="Liesack W."/>
            <person name="Stott M.B."/>
            <person name="Alam M."/>
            <person name="Murrell J.C."/>
            <person name="Dunfield P.F."/>
        </authorList>
    </citation>
    <scope>NUCLEOTIDE SEQUENCE [LARGE SCALE GENOMIC DNA]</scope>
    <source>
        <strain evidence="2">ATCC 9039 / DSM 1715 / NCIMB 8712</strain>
    </source>
</reference>
<dbReference type="Proteomes" id="UP000001695">
    <property type="component" value="Chromosome"/>
</dbReference>
<reference evidence="2" key="1">
    <citation type="submission" date="2008-03" db="EMBL/GenBank/DDBJ databases">
        <title>Complete sequence of chromosome of Beijerinckia indica subsp. indica ATCC 9039.</title>
        <authorList>
            <consortium name="US DOE Joint Genome Institute"/>
            <person name="Copeland A."/>
            <person name="Lucas S."/>
            <person name="Lapidus A."/>
            <person name="Glavina del Rio T."/>
            <person name="Dalin E."/>
            <person name="Tice H."/>
            <person name="Bruce D."/>
            <person name="Goodwin L."/>
            <person name="Pitluck S."/>
            <person name="LaButti K."/>
            <person name="Schmutz J."/>
            <person name="Larimer F."/>
            <person name="Land M."/>
            <person name="Hauser L."/>
            <person name="Kyrpides N."/>
            <person name="Mikhailova N."/>
            <person name="Dunfield P.F."/>
            <person name="Dedysh S.N."/>
            <person name="Liesack W."/>
            <person name="Saw J.H."/>
            <person name="Alam M."/>
            <person name="Chen Y."/>
            <person name="Murrell J.C."/>
            <person name="Richardson P."/>
        </authorList>
    </citation>
    <scope>NUCLEOTIDE SEQUENCE [LARGE SCALE GENOMIC DNA]</scope>
    <source>
        <strain evidence="2">ATCC 9039 / DSM 1715 / NCIMB 8712</strain>
    </source>
</reference>
<dbReference type="KEGG" id="bid:Bind_1250"/>
<organism evidence="1 2">
    <name type="scientific">Beijerinckia indica subsp. indica (strain ATCC 9039 / DSM 1715 / NCIMB 8712)</name>
    <dbReference type="NCBI Taxonomy" id="395963"/>
    <lineage>
        <taxon>Bacteria</taxon>
        <taxon>Pseudomonadati</taxon>
        <taxon>Pseudomonadota</taxon>
        <taxon>Alphaproteobacteria</taxon>
        <taxon>Hyphomicrobiales</taxon>
        <taxon>Beijerinckiaceae</taxon>
        <taxon>Beijerinckia</taxon>
    </lineage>
</organism>
<gene>
    <name evidence="1" type="ordered locus">Bind_1250</name>
</gene>
<dbReference type="HOGENOM" id="CLU_1746091_0_0_5"/>
<dbReference type="RefSeq" id="WP_012384248.1">
    <property type="nucleotide sequence ID" value="NC_010581.1"/>
</dbReference>
<dbReference type="AlphaFoldDB" id="B2IJL9"/>
<dbReference type="eggNOG" id="ENOG502ZUU9">
    <property type="taxonomic scope" value="Bacteria"/>
</dbReference>
<evidence type="ECO:0000313" key="1">
    <source>
        <dbReference type="EMBL" id="ACB94891.1"/>
    </source>
</evidence>
<keyword evidence="2" id="KW-1185">Reference proteome</keyword>
<sequence length="149" mass="15840">MSDPVPIGALAASGLSMASEAMLKGIVGEAVKDAYKALKEKIATWASGDVEALEKEPDSRGRQLTVAERIDKQSSDDKLTVEVLATALMDVLEANISNDPIGIEVGRIHAWRVHLGMIEVEQGKGIVAGEIVTSGEFTVDTLRVGKQAR</sequence>